<dbReference type="PANTHER" id="PTHR44051:SF8">
    <property type="entry name" value="GLUTATHIONE S-TRANSFERASE GSTA"/>
    <property type="match status" value="1"/>
</dbReference>
<keyword evidence="4" id="KW-1185">Reference proteome</keyword>
<sequence>MQFYDCATAPSPRRARIFIAEKGLDVPTTQVDVGKAEQLGDDFLKINPRGTVPVLMTDEGVALTENLAIAAYLEAKHPEPVLMGNSDIERAEVLQWAAIAESHGFQAVAEALRNTNPHMKGRALPGPDNYDQIPELGERGLTRTKRYFEILDRRLEGREWLVGGGLTYADITAFVCADFARIIKMRVPEELGNLHGWYTKMKERPSAGL</sequence>
<dbReference type="PROSITE" id="PS50405">
    <property type="entry name" value="GST_CTER"/>
    <property type="match status" value="1"/>
</dbReference>
<dbReference type="InterPro" id="IPR010987">
    <property type="entry name" value="Glutathione-S-Trfase_C-like"/>
</dbReference>
<dbReference type="PANTHER" id="PTHR44051">
    <property type="entry name" value="GLUTATHIONE S-TRANSFERASE-RELATED"/>
    <property type="match status" value="1"/>
</dbReference>
<evidence type="ECO:0000313" key="4">
    <source>
        <dbReference type="Proteomes" id="UP000229498"/>
    </source>
</evidence>
<protein>
    <submittedName>
        <fullName evidence="3">Glutathione S-transferase</fullName>
    </submittedName>
</protein>
<feature type="domain" description="GST C-terminal" evidence="2">
    <location>
        <begin position="86"/>
        <end position="209"/>
    </location>
</feature>
<proteinExistence type="predicted"/>
<dbReference type="InterPro" id="IPR004046">
    <property type="entry name" value="GST_C"/>
</dbReference>
<dbReference type="OrthoDB" id="5293590at2"/>
<dbReference type="Gene3D" id="3.40.30.10">
    <property type="entry name" value="Glutaredoxin"/>
    <property type="match status" value="1"/>
</dbReference>
<gene>
    <name evidence="3" type="ORF">CVT23_19655</name>
</gene>
<name>A0A2M9FWW0_9PROT</name>
<dbReference type="InterPro" id="IPR034345">
    <property type="entry name" value="Gtt2-like_N"/>
</dbReference>
<dbReference type="Proteomes" id="UP000229498">
    <property type="component" value="Unassembled WGS sequence"/>
</dbReference>
<dbReference type="GO" id="GO:0016740">
    <property type="term" value="F:transferase activity"/>
    <property type="evidence" value="ECO:0007669"/>
    <property type="project" value="UniProtKB-KW"/>
</dbReference>
<evidence type="ECO:0000259" key="2">
    <source>
        <dbReference type="PROSITE" id="PS50405"/>
    </source>
</evidence>
<dbReference type="SFLD" id="SFLDS00019">
    <property type="entry name" value="Glutathione_Transferase_(cytos"/>
    <property type="match status" value="1"/>
</dbReference>
<evidence type="ECO:0000313" key="3">
    <source>
        <dbReference type="EMBL" id="PJK27950.1"/>
    </source>
</evidence>
<dbReference type="InterPro" id="IPR036282">
    <property type="entry name" value="Glutathione-S-Trfase_C_sf"/>
</dbReference>
<dbReference type="AlphaFoldDB" id="A0A2M9FWW0"/>
<dbReference type="CDD" id="cd03051">
    <property type="entry name" value="GST_N_GTT2_like"/>
    <property type="match status" value="1"/>
</dbReference>
<keyword evidence="3" id="KW-0808">Transferase</keyword>
<dbReference type="RefSeq" id="WP_109794868.1">
    <property type="nucleotide sequence ID" value="NZ_PHIG01000052.1"/>
</dbReference>
<dbReference type="EMBL" id="PHIG01000052">
    <property type="protein sequence ID" value="PJK27950.1"/>
    <property type="molecule type" value="Genomic_DNA"/>
</dbReference>
<dbReference type="Pfam" id="PF00043">
    <property type="entry name" value="GST_C"/>
    <property type="match status" value="1"/>
</dbReference>
<dbReference type="SFLD" id="SFLDG00358">
    <property type="entry name" value="Main_(cytGST)"/>
    <property type="match status" value="1"/>
</dbReference>
<accession>A0A2M9FWW0</accession>
<dbReference type="SUPFAM" id="SSF47616">
    <property type="entry name" value="GST C-terminal domain-like"/>
    <property type="match status" value="1"/>
</dbReference>
<comment type="caution">
    <text evidence="3">The sequence shown here is derived from an EMBL/GenBank/DDBJ whole genome shotgun (WGS) entry which is preliminary data.</text>
</comment>
<dbReference type="InterPro" id="IPR004045">
    <property type="entry name" value="Glutathione_S-Trfase_N"/>
</dbReference>
<dbReference type="InterPro" id="IPR036249">
    <property type="entry name" value="Thioredoxin-like_sf"/>
</dbReference>
<dbReference type="InterPro" id="IPR040079">
    <property type="entry name" value="Glutathione_S-Trfase"/>
</dbReference>
<dbReference type="Gene3D" id="1.20.1050.10">
    <property type="match status" value="1"/>
</dbReference>
<dbReference type="SUPFAM" id="SSF52833">
    <property type="entry name" value="Thioredoxin-like"/>
    <property type="match status" value="1"/>
</dbReference>
<organism evidence="3 4">
    <name type="scientific">Minwuia thermotolerans</name>
    <dbReference type="NCBI Taxonomy" id="2056226"/>
    <lineage>
        <taxon>Bacteria</taxon>
        <taxon>Pseudomonadati</taxon>
        <taxon>Pseudomonadota</taxon>
        <taxon>Alphaproteobacteria</taxon>
        <taxon>Minwuiales</taxon>
        <taxon>Minwuiaceae</taxon>
        <taxon>Minwuia</taxon>
    </lineage>
</organism>
<dbReference type="Pfam" id="PF13409">
    <property type="entry name" value="GST_N_2"/>
    <property type="match status" value="1"/>
</dbReference>
<dbReference type="PROSITE" id="PS50404">
    <property type="entry name" value="GST_NTER"/>
    <property type="match status" value="1"/>
</dbReference>
<evidence type="ECO:0000259" key="1">
    <source>
        <dbReference type="PROSITE" id="PS50404"/>
    </source>
</evidence>
<reference evidence="3 4" key="1">
    <citation type="submission" date="2017-11" db="EMBL/GenBank/DDBJ databases">
        <title>Draft genome sequence of Rhizobiales bacterium SY3-13.</title>
        <authorList>
            <person name="Sun C."/>
        </authorList>
    </citation>
    <scope>NUCLEOTIDE SEQUENCE [LARGE SCALE GENOMIC DNA]</scope>
    <source>
        <strain evidence="3 4">SY3-13</strain>
    </source>
</reference>
<feature type="domain" description="GST N-terminal" evidence="1">
    <location>
        <begin position="1"/>
        <end position="81"/>
    </location>
</feature>